<comment type="caution">
    <text evidence="2">The sequence shown here is derived from an EMBL/GenBank/DDBJ whole genome shotgun (WGS) entry which is preliminary data.</text>
</comment>
<evidence type="ECO:0008006" key="4">
    <source>
        <dbReference type="Google" id="ProtNLM"/>
    </source>
</evidence>
<dbReference type="EMBL" id="BAABBX010000001">
    <property type="protein sequence ID" value="GAA4182982.1"/>
    <property type="molecule type" value="Genomic_DNA"/>
</dbReference>
<feature type="transmembrane region" description="Helical" evidence="1">
    <location>
        <begin position="71"/>
        <end position="93"/>
    </location>
</feature>
<protein>
    <recommendedName>
        <fullName evidence="4">DUF3618 domain-containing protein</fullName>
    </recommendedName>
</protein>
<proteinExistence type="predicted"/>
<keyword evidence="1" id="KW-0472">Membrane</keyword>
<dbReference type="Proteomes" id="UP001500213">
    <property type="component" value="Unassembled WGS sequence"/>
</dbReference>
<sequence length="94" mass="10140">MPRPPASERQRIGRTPMTLDEALRIEARAAAGALDLSSPHVAEVVDEAHRVHLRAEIWGGSGDERQRMRRLVGIGAASVLVFIGGLVACLAFTQ</sequence>
<evidence type="ECO:0000313" key="2">
    <source>
        <dbReference type="EMBL" id="GAA4182982.1"/>
    </source>
</evidence>
<keyword evidence="3" id="KW-1185">Reference proteome</keyword>
<gene>
    <name evidence="2" type="ORF">GCM10022288_01720</name>
</gene>
<reference evidence="3" key="1">
    <citation type="journal article" date="2019" name="Int. J. Syst. Evol. Microbiol.">
        <title>The Global Catalogue of Microorganisms (GCM) 10K type strain sequencing project: providing services to taxonomists for standard genome sequencing and annotation.</title>
        <authorList>
            <consortium name="The Broad Institute Genomics Platform"/>
            <consortium name="The Broad Institute Genome Sequencing Center for Infectious Disease"/>
            <person name="Wu L."/>
            <person name="Ma J."/>
        </authorList>
    </citation>
    <scope>NUCLEOTIDE SEQUENCE [LARGE SCALE GENOMIC DNA]</scope>
    <source>
        <strain evidence="3">JCM 17593</strain>
    </source>
</reference>
<keyword evidence="1" id="KW-1133">Transmembrane helix</keyword>
<organism evidence="2 3">
    <name type="scientific">Gryllotalpicola kribbensis</name>
    <dbReference type="NCBI Taxonomy" id="993084"/>
    <lineage>
        <taxon>Bacteria</taxon>
        <taxon>Bacillati</taxon>
        <taxon>Actinomycetota</taxon>
        <taxon>Actinomycetes</taxon>
        <taxon>Micrococcales</taxon>
        <taxon>Microbacteriaceae</taxon>
        <taxon>Gryllotalpicola</taxon>
    </lineage>
</organism>
<evidence type="ECO:0000313" key="3">
    <source>
        <dbReference type="Proteomes" id="UP001500213"/>
    </source>
</evidence>
<evidence type="ECO:0000256" key="1">
    <source>
        <dbReference type="SAM" id="Phobius"/>
    </source>
</evidence>
<name>A0ABP8AF73_9MICO</name>
<dbReference type="RefSeq" id="WP_344772814.1">
    <property type="nucleotide sequence ID" value="NZ_BAABBX010000001.1"/>
</dbReference>
<keyword evidence="1" id="KW-0812">Transmembrane</keyword>
<accession>A0ABP8AF73</accession>